<keyword evidence="3" id="KW-1185">Reference proteome</keyword>
<evidence type="ECO:0000313" key="2">
    <source>
        <dbReference type="EMBL" id="OBZ70974.1"/>
    </source>
</evidence>
<dbReference type="Proteomes" id="UP000092993">
    <property type="component" value="Unassembled WGS sequence"/>
</dbReference>
<evidence type="ECO:0000256" key="1">
    <source>
        <dbReference type="SAM" id="MobiDB-lite"/>
    </source>
</evidence>
<feature type="region of interest" description="Disordered" evidence="1">
    <location>
        <begin position="19"/>
        <end position="69"/>
    </location>
</feature>
<accession>A0A1C7M7F3</accession>
<dbReference type="EMBL" id="LUGG01000013">
    <property type="protein sequence ID" value="OBZ70974.1"/>
    <property type="molecule type" value="Genomic_DNA"/>
</dbReference>
<gene>
    <name evidence="2" type="ORF">A0H81_09309</name>
</gene>
<proteinExistence type="predicted"/>
<dbReference type="AlphaFoldDB" id="A0A1C7M7F3"/>
<reference evidence="2 3" key="1">
    <citation type="submission" date="2016-03" db="EMBL/GenBank/DDBJ databases">
        <title>Whole genome sequencing of Grifola frondosa 9006-11.</title>
        <authorList>
            <person name="Min B."/>
            <person name="Park H."/>
            <person name="Kim J.-G."/>
            <person name="Cho H."/>
            <person name="Oh Y.-L."/>
            <person name="Kong W.-S."/>
            <person name="Choi I.-G."/>
        </authorList>
    </citation>
    <scope>NUCLEOTIDE SEQUENCE [LARGE SCALE GENOMIC DNA]</scope>
    <source>
        <strain evidence="2 3">9006-11</strain>
    </source>
</reference>
<name>A0A1C7M7F3_GRIFR</name>
<protein>
    <submittedName>
        <fullName evidence="2">Uncharacterized protein</fullName>
    </submittedName>
</protein>
<evidence type="ECO:0000313" key="3">
    <source>
        <dbReference type="Proteomes" id="UP000092993"/>
    </source>
</evidence>
<organism evidence="2 3">
    <name type="scientific">Grifola frondosa</name>
    <name type="common">Maitake</name>
    <name type="synonym">Polyporus frondosus</name>
    <dbReference type="NCBI Taxonomy" id="5627"/>
    <lineage>
        <taxon>Eukaryota</taxon>
        <taxon>Fungi</taxon>
        <taxon>Dikarya</taxon>
        <taxon>Basidiomycota</taxon>
        <taxon>Agaricomycotina</taxon>
        <taxon>Agaricomycetes</taxon>
        <taxon>Polyporales</taxon>
        <taxon>Grifolaceae</taxon>
        <taxon>Grifola</taxon>
    </lineage>
</organism>
<sequence length="69" mass="7179">MGQEGRHAGSSPRQCTCIARSSVHDGRRPAADVLPTEVRQREQANGTEGTCPAAGTRAAANPGIPALRK</sequence>
<comment type="caution">
    <text evidence="2">The sequence shown here is derived from an EMBL/GenBank/DDBJ whole genome shotgun (WGS) entry which is preliminary data.</text>
</comment>